<dbReference type="EMBL" id="CP090896">
    <property type="protein sequence ID" value="ULT81044.1"/>
    <property type="molecule type" value="Genomic_DNA"/>
</dbReference>
<dbReference type="Pfam" id="PF18308">
    <property type="entry name" value="GGA_N-GAT"/>
    <property type="match status" value="1"/>
</dbReference>
<dbReference type="PROSITE" id="PS50179">
    <property type="entry name" value="VHS"/>
    <property type="match status" value="1"/>
</dbReference>
<dbReference type="InterPro" id="IPR008942">
    <property type="entry name" value="ENTH_VHS"/>
</dbReference>
<dbReference type="InterPro" id="IPR002014">
    <property type="entry name" value="VHS_dom"/>
</dbReference>
<keyword evidence="5" id="KW-0813">Transport</keyword>
<reference evidence="13 14" key="1">
    <citation type="submission" date="2022-05" db="EMBL/GenBank/DDBJ databases">
        <title>Chromosome-level reference genomes for two strains of Caenorhabditis briggsae: an improved platform for comparative genomics.</title>
        <authorList>
            <person name="Stevens L."/>
            <person name="Andersen E.C."/>
        </authorList>
    </citation>
    <scope>NUCLEOTIDE SEQUENCE [LARGE SCALE GENOMIC DNA]</scope>
    <source>
        <strain evidence="13">QX1410_ONT</strain>
        <tissue evidence="13">Whole-organism</tissue>
    </source>
</reference>
<dbReference type="GO" id="GO:0005769">
    <property type="term" value="C:early endosome"/>
    <property type="evidence" value="ECO:0007669"/>
    <property type="project" value="UniProtKB-SubCell"/>
</dbReference>
<dbReference type="SUPFAM" id="SSF48464">
    <property type="entry name" value="ENTH/VHS domain"/>
    <property type="match status" value="1"/>
</dbReference>
<evidence type="ECO:0000256" key="1">
    <source>
        <dbReference type="ARBA" id="ARBA00004150"/>
    </source>
</evidence>
<comment type="similarity">
    <text evidence="3">Belongs to the ribose-phosphate pyrophosphokinase family.</text>
</comment>
<dbReference type="GO" id="GO:0031267">
    <property type="term" value="F:small GTPase binding"/>
    <property type="evidence" value="ECO:0007669"/>
    <property type="project" value="InterPro"/>
</dbReference>
<dbReference type="Pfam" id="PF00790">
    <property type="entry name" value="VHS"/>
    <property type="match status" value="1"/>
</dbReference>
<dbReference type="GO" id="GO:0000287">
    <property type="term" value="F:magnesium ion binding"/>
    <property type="evidence" value="ECO:0007669"/>
    <property type="project" value="InterPro"/>
</dbReference>
<evidence type="ECO:0000256" key="8">
    <source>
        <dbReference type="ARBA" id="ARBA00022927"/>
    </source>
</evidence>
<comment type="similarity">
    <text evidence="4">Belongs to the GGA protein family.</text>
</comment>
<dbReference type="FunFam" id="3.40.50.2020:FF:000068">
    <property type="entry name" value="Predicted protein"/>
    <property type="match status" value="1"/>
</dbReference>
<accession>A0AAE9CTL1</accession>
<organism evidence="13 14">
    <name type="scientific">Caenorhabditis briggsae</name>
    <dbReference type="NCBI Taxonomy" id="6238"/>
    <lineage>
        <taxon>Eukaryota</taxon>
        <taxon>Metazoa</taxon>
        <taxon>Ecdysozoa</taxon>
        <taxon>Nematoda</taxon>
        <taxon>Chromadorea</taxon>
        <taxon>Rhabditida</taxon>
        <taxon>Rhabditina</taxon>
        <taxon>Rhabditomorpha</taxon>
        <taxon>Rhabditoidea</taxon>
        <taxon>Rhabditidae</taxon>
        <taxon>Peloderinae</taxon>
        <taxon>Caenorhabditis</taxon>
    </lineage>
</organism>
<dbReference type="SMART" id="SM00288">
    <property type="entry name" value="VHS"/>
    <property type="match status" value="1"/>
</dbReference>
<dbReference type="NCBIfam" id="TIGR01251">
    <property type="entry name" value="ribP_PPkin"/>
    <property type="match status" value="1"/>
</dbReference>
<gene>
    <name evidence="13" type="ORF">L3Y34_011130</name>
</gene>
<evidence type="ECO:0000256" key="9">
    <source>
        <dbReference type="SAM" id="Coils"/>
    </source>
</evidence>
<dbReference type="Pfam" id="PF14572">
    <property type="entry name" value="Pribosyl_synth"/>
    <property type="match status" value="1"/>
</dbReference>
<comment type="subcellular location">
    <subcellularLocation>
        <location evidence="2">Early endosome</location>
    </subcellularLocation>
    <subcellularLocation>
        <location evidence="1">Golgi apparatus</location>
        <location evidence="1">trans-Golgi network membrane</location>
        <topology evidence="1">Peripheral membrane protein</topology>
    </subcellularLocation>
</comment>
<dbReference type="Pfam" id="PF13793">
    <property type="entry name" value="Pribosyltran_N"/>
    <property type="match status" value="1"/>
</dbReference>
<dbReference type="GO" id="GO:0005802">
    <property type="term" value="C:trans-Golgi network"/>
    <property type="evidence" value="ECO:0007669"/>
    <property type="project" value="InterPro"/>
</dbReference>
<feature type="coiled-coil region" evidence="9">
    <location>
        <begin position="249"/>
        <end position="276"/>
    </location>
</feature>
<keyword evidence="7" id="KW-0832">Ubl conjugation</keyword>
<dbReference type="InterPro" id="IPR029057">
    <property type="entry name" value="PRTase-like"/>
</dbReference>
<evidence type="ECO:0000256" key="3">
    <source>
        <dbReference type="ARBA" id="ARBA00006478"/>
    </source>
</evidence>
<keyword evidence="6" id="KW-0545">Nucleotide biosynthesis</keyword>
<evidence type="ECO:0000313" key="13">
    <source>
        <dbReference type="EMBL" id="ULT81044.1"/>
    </source>
</evidence>
<dbReference type="Proteomes" id="UP000827892">
    <property type="component" value="Chromosome X"/>
</dbReference>
<keyword evidence="9" id="KW-0175">Coiled coil</keyword>
<evidence type="ECO:0000259" key="12">
    <source>
        <dbReference type="PROSITE" id="PS50909"/>
    </source>
</evidence>
<dbReference type="InterPro" id="IPR004152">
    <property type="entry name" value="GAT_dom"/>
</dbReference>
<evidence type="ECO:0000256" key="2">
    <source>
        <dbReference type="ARBA" id="ARBA00004412"/>
    </source>
</evidence>
<dbReference type="Gene3D" id="3.40.50.2020">
    <property type="match status" value="2"/>
</dbReference>
<feature type="domain" description="VHS" evidence="11">
    <location>
        <begin position="36"/>
        <end position="150"/>
    </location>
</feature>
<dbReference type="Gene3D" id="1.25.40.90">
    <property type="match status" value="1"/>
</dbReference>
<feature type="domain" description="GAT" evidence="12">
    <location>
        <begin position="174"/>
        <end position="307"/>
    </location>
</feature>
<dbReference type="GO" id="GO:0006886">
    <property type="term" value="P:intracellular protein transport"/>
    <property type="evidence" value="ECO:0007669"/>
    <property type="project" value="InterPro"/>
</dbReference>
<dbReference type="GO" id="GO:0035091">
    <property type="term" value="F:phosphatidylinositol binding"/>
    <property type="evidence" value="ECO:0007669"/>
    <property type="project" value="InterPro"/>
</dbReference>
<dbReference type="GO" id="GO:0009165">
    <property type="term" value="P:nucleotide biosynthetic process"/>
    <property type="evidence" value="ECO:0007669"/>
    <property type="project" value="UniProtKB-KW"/>
</dbReference>
<name>A0AAE9CTL1_CAEBR</name>
<dbReference type="Gene3D" id="1.20.5.170">
    <property type="match status" value="1"/>
</dbReference>
<dbReference type="PANTHER" id="PTHR45905:SF1">
    <property type="entry name" value="GOLGI-LOCALIZED, GAMMA-ADAPTIN EAR CONTAINING, ARF BINDING PROTEIN"/>
    <property type="match status" value="1"/>
</dbReference>
<feature type="region of interest" description="Disordered" evidence="10">
    <location>
        <begin position="804"/>
        <end position="830"/>
    </location>
</feature>
<dbReference type="InterPro" id="IPR027422">
    <property type="entry name" value="GGA1-3"/>
</dbReference>
<dbReference type="Gene3D" id="2.60.40.1230">
    <property type="match status" value="1"/>
</dbReference>
<dbReference type="InterPro" id="IPR041198">
    <property type="entry name" value="GGA_N-GAT"/>
</dbReference>
<evidence type="ECO:0000256" key="10">
    <source>
        <dbReference type="SAM" id="MobiDB-lite"/>
    </source>
</evidence>
<dbReference type="SMART" id="SM01400">
    <property type="entry name" value="Pribosyltran_N"/>
    <property type="match status" value="1"/>
</dbReference>
<keyword evidence="8" id="KW-0653">Protein transport</keyword>
<sequence>MTEQVVEPTRAIDYWVCKATDRFVTEDERIKALDFIIESIHKEPASALLAVDLFSHKLSSPCQEEAMLTIHALDYLVRNGGEKVHERCGRYKFLNELVRLIAPKYNGKFTSDALKTEIIKLLFIWQLSIKHIEKYKQVYESLKASKIITEDPQVKETEVPVFAIPPARASVFANEEQAILLKSLLNSNRPEDLQTANNLIKSLVESEEHKVLKIHERRKTLDHAVHLCQQMEHLKLDKAAETIGLGSFTPDAERTLQRLTDELDQLQTKIYAYANELAENNDPCLEEVLNINDHINKALPERDLPRGGNRAPAAERVHLEPENQELLVFNSPTSKTGPRNGFCDPRDLEGSLLNNMIESEFVEEPKIIPVQQMTPVSNRNSSSSPRASGDSIFETDFLAGKRLPEAPKPPTLNELKPNTTTITLDALEVLVPPLSPEPTSLSPKVIPEKVFMNPSSIIMRNRLPVQILDSKGVRILLYYCQSDMTVSNIHSYVIVIQNHNNFVMKNVQLSMTTNDKNVIIRLQDAVSELPGFNIFGQQVTSNLLLCIQQLNDVKEVELDFSLAYRKTMESAISGSFTLTLVPEHYDLINRSPVFFSLKKNQKMPVRADASSGMVLLTGNSHPELAKMVSERLEIRLGEATVYNKTNRETSVDIKQSVRGKHVFILQSGSKNVNNDVMELLVLIYACKTSMSKTITVIMPYLPYSKQCRMLRRSSIAMKLVAEMICKAGASRLVSLDLYKKEIQGFFSCPVDNLRASPFFLQHIKTNIPDYKNAIIVAKSPGVMNKATSYADRLRLGVAVIHGEQKDEEESGLEDGRQSPPPNVTSYDFLPAQESKQKPPLTVVGDVGGRIAIMVDDIIDDAQSFVAAAEVLKARGAYKIYVIATHGVLSSDAPALLEASPITEVIVTNTVPHDLQKMRCHKIKTVDVSLMICEAIRRIFHNESMGQLFRDVTLDD</sequence>
<dbReference type="PROSITE" id="PS50909">
    <property type="entry name" value="GAT"/>
    <property type="match status" value="1"/>
</dbReference>
<dbReference type="SUPFAM" id="SSF53271">
    <property type="entry name" value="PRTase-like"/>
    <property type="match status" value="2"/>
</dbReference>
<dbReference type="CDD" id="cd06223">
    <property type="entry name" value="PRTases_typeI"/>
    <property type="match status" value="1"/>
</dbReference>
<evidence type="ECO:0000256" key="6">
    <source>
        <dbReference type="ARBA" id="ARBA00022727"/>
    </source>
</evidence>
<evidence type="ECO:0000256" key="7">
    <source>
        <dbReference type="ARBA" id="ARBA00022843"/>
    </source>
</evidence>
<dbReference type="InterPro" id="IPR005946">
    <property type="entry name" value="Rib-P_diPkinase"/>
</dbReference>
<proteinExistence type="inferred from homology"/>
<dbReference type="PANTHER" id="PTHR45905">
    <property type="entry name" value="GOLGI-LOCALIZED, GAMMA-ADAPTIN EAR CONTAINING, ARF BINDING PROTEIN"/>
    <property type="match status" value="1"/>
</dbReference>
<evidence type="ECO:0000313" key="14">
    <source>
        <dbReference type="Proteomes" id="UP000827892"/>
    </source>
</evidence>
<evidence type="ECO:0000259" key="11">
    <source>
        <dbReference type="PROSITE" id="PS50179"/>
    </source>
</evidence>
<evidence type="ECO:0000256" key="5">
    <source>
        <dbReference type="ARBA" id="ARBA00022448"/>
    </source>
</evidence>
<dbReference type="AlphaFoldDB" id="A0AAE9CTL1"/>
<protein>
    <submittedName>
        <fullName evidence="13">Uncharacterized protein</fullName>
    </submittedName>
</protein>
<dbReference type="SUPFAM" id="SSF89009">
    <property type="entry name" value="GAT-like domain"/>
    <property type="match status" value="1"/>
</dbReference>
<evidence type="ECO:0000256" key="4">
    <source>
        <dbReference type="ARBA" id="ARBA00008099"/>
    </source>
</evidence>
<dbReference type="GO" id="GO:0043130">
    <property type="term" value="F:ubiquitin binding"/>
    <property type="evidence" value="ECO:0007669"/>
    <property type="project" value="InterPro"/>
</dbReference>
<dbReference type="InterPro" id="IPR029099">
    <property type="entry name" value="Pribosyltran_N"/>
</dbReference>
<dbReference type="FunFam" id="3.40.50.2020:FF:000031">
    <property type="entry name" value="Probable PRS4-ribose-phosphate pyrophosphokinase 3"/>
    <property type="match status" value="1"/>
</dbReference>
<dbReference type="InterPro" id="IPR000836">
    <property type="entry name" value="PRTase_dom"/>
</dbReference>